<keyword evidence="5" id="KW-0732">Signal</keyword>
<feature type="active site" evidence="4">
    <location>
        <position position="70"/>
    </location>
</feature>
<dbReference type="EC" id="1.8.4.11" evidence="4"/>
<reference evidence="7 8" key="1">
    <citation type="journal article" date="2014" name="World J. Microbiol. Biotechnol.">
        <title>Biodiversity and physiological characteristics of Antarctic and Arctic lichens-associated bacteria.</title>
        <authorList>
            <person name="Lee Y.M."/>
            <person name="Kim E.H."/>
            <person name="Lee H.K."/>
            <person name="Hong S.G."/>
        </authorList>
    </citation>
    <scope>NUCLEOTIDE SEQUENCE [LARGE SCALE GENOMIC DNA]</scope>
    <source>
        <strain evidence="7 8">PAMC 26569</strain>
    </source>
</reference>
<dbReference type="PANTHER" id="PTHR43774">
    <property type="entry name" value="PEPTIDE METHIONINE SULFOXIDE REDUCTASE"/>
    <property type="match status" value="1"/>
</dbReference>
<keyword evidence="1 4" id="KW-0560">Oxidoreductase</keyword>
<dbReference type="Proteomes" id="UP000500767">
    <property type="component" value="Chromosome"/>
</dbReference>
<name>A0A6M8HUC5_9PROT</name>
<evidence type="ECO:0000256" key="5">
    <source>
        <dbReference type="SAM" id="SignalP"/>
    </source>
</evidence>
<dbReference type="NCBIfam" id="TIGR00401">
    <property type="entry name" value="msrA"/>
    <property type="match status" value="1"/>
</dbReference>
<evidence type="ECO:0000313" key="8">
    <source>
        <dbReference type="Proteomes" id="UP000500767"/>
    </source>
</evidence>
<feature type="signal peptide" evidence="5">
    <location>
        <begin position="1"/>
        <end position="28"/>
    </location>
</feature>
<feature type="domain" description="Peptide methionine sulphoxide reductase MsrA" evidence="6">
    <location>
        <begin position="64"/>
        <end position="215"/>
    </location>
</feature>
<proteinExistence type="inferred from homology"/>
<evidence type="ECO:0000313" key="7">
    <source>
        <dbReference type="EMBL" id="QKE92154.1"/>
    </source>
</evidence>
<organism evidence="7 8">
    <name type="scientific">Lichenicola cladoniae</name>
    <dbReference type="NCBI Taxonomy" id="1484109"/>
    <lineage>
        <taxon>Bacteria</taxon>
        <taxon>Pseudomonadati</taxon>
        <taxon>Pseudomonadota</taxon>
        <taxon>Alphaproteobacteria</taxon>
        <taxon>Acetobacterales</taxon>
        <taxon>Acetobacteraceae</taxon>
        <taxon>Lichenicola</taxon>
    </lineage>
</organism>
<dbReference type="HAMAP" id="MF_01401">
    <property type="entry name" value="MsrA"/>
    <property type="match status" value="1"/>
</dbReference>
<accession>A0A6M8HUC5</accession>
<feature type="chain" id="PRO_5026781372" description="Peptide methionine sulfoxide reductase MsrA" evidence="5">
    <location>
        <begin position="29"/>
        <end position="249"/>
    </location>
</feature>
<dbReference type="AlphaFoldDB" id="A0A6M8HUC5"/>
<dbReference type="InterPro" id="IPR036509">
    <property type="entry name" value="Met_Sox_Rdtase_MsrA_sf"/>
</dbReference>
<sequence>MVMNISRLSKRVLLLGAVAALPASLLLAGTGPSRAEEAPRLVPAFAQSAPAAAGAEAAAGPQSITFSGGCFWGVQGVFEHVKGVTRAVSGYTGGQADTAQYETVSTGTTGHAESVQVTYDPAQISRARLMQIFFSVALDPTQVGGQGPDSGSQYRSEIWTSTPAEAGAARAYIAQLDAAHAYGGKIVTRVDPIGGFYPAESYHQDYLAHNPDAGYIVINDMPKVAALKQLFPQDYSETPRLTLASNKIM</sequence>
<comment type="catalytic activity">
    <reaction evidence="3 4">
        <text>[thioredoxin]-disulfide + L-methionine + H2O = L-methionine (S)-S-oxide + [thioredoxin]-dithiol</text>
        <dbReference type="Rhea" id="RHEA:19993"/>
        <dbReference type="Rhea" id="RHEA-COMP:10698"/>
        <dbReference type="Rhea" id="RHEA-COMP:10700"/>
        <dbReference type="ChEBI" id="CHEBI:15377"/>
        <dbReference type="ChEBI" id="CHEBI:29950"/>
        <dbReference type="ChEBI" id="CHEBI:50058"/>
        <dbReference type="ChEBI" id="CHEBI:57844"/>
        <dbReference type="ChEBI" id="CHEBI:58772"/>
        <dbReference type="EC" id="1.8.4.11"/>
    </reaction>
</comment>
<keyword evidence="8" id="KW-1185">Reference proteome</keyword>
<comment type="catalytic activity">
    <reaction evidence="2 4">
        <text>L-methionyl-[protein] + [thioredoxin]-disulfide + H2O = L-methionyl-(S)-S-oxide-[protein] + [thioredoxin]-dithiol</text>
        <dbReference type="Rhea" id="RHEA:14217"/>
        <dbReference type="Rhea" id="RHEA-COMP:10698"/>
        <dbReference type="Rhea" id="RHEA-COMP:10700"/>
        <dbReference type="Rhea" id="RHEA-COMP:12313"/>
        <dbReference type="Rhea" id="RHEA-COMP:12315"/>
        <dbReference type="ChEBI" id="CHEBI:15377"/>
        <dbReference type="ChEBI" id="CHEBI:16044"/>
        <dbReference type="ChEBI" id="CHEBI:29950"/>
        <dbReference type="ChEBI" id="CHEBI:44120"/>
        <dbReference type="ChEBI" id="CHEBI:50058"/>
        <dbReference type="EC" id="1.8.4.11"/>
    </reaction>
</comment>
<gene>
    <name evidence="4 7" type="primary">msrA</name>
    <name evidence="7" type="ORF">HN018_20835</name>
</gene>
<dbReference type="PANTHER" id="PTHR43774:SF1">
    <property type="entry name" value="PEPTIDE METHIONINE SULFOXIDE REDUCTASE MSRA 2"/>
    <property type="match status" value="1"/>
</dbReference>
<evidence type="ECO:0000256" key="4">
    <source>
        <dbReference type="HAMAP-Rule" id="MF_01401"/>
    </source>
</evidence>
<protein>
    <recommendedName>
        <fullName evidence="4">Peptide methionine sulfoxide reductase MsrA</fullName>
        <shortName evidence="4">Protein-methionine-S-oxide reductase</shortName>
        <ecNumber evidence="4">1.8.4.11</ecNumber>
    </recommendedName>
    <alternativeName>
        <fullName evidence="4">Peptide-methionine (S)-S-oxide reductase</fullName>
        <shortName evidence="4">Peptide Met(O) reductase</shortName>
    </alternativeName>
</protein>
<evidence type="ECO:0000256" key="1">
    <source>
        <dbReference type="ARBA" id="ARBA00023002"/>
    </source>
</evidence>
<dbReference type="GO" id="GO:0008113">
    <property type="term" value="F:peptide-methionine (S)-S-oxide reductase activity"/>
    <property type="evidence" value="ECO:0007669"/>
    <property type="project" value="UniProtKB-UniRule"/>
</dbReference>
<dbReference type="KEGG" id="lck:HN018_20835"/>
<comment type="similarity">
    <text evidence="4">Belongs to the MsrA Met sulfoxide reductase family.</text>
</comment>
<evidence type="ECO:0000259" key="6">
    <source>
        <dbReference type="Pfam" id="PF01625"/>
    </source>
</evidence>
<dbReference type="Pfam" id="PF01625">
    <property type="entry name" value="PMSR"/>
    <property type="match status" value="1"/>
</dbReference>
<dbReference type="Gene3D" id="3.30.1060.10">
    <property type="entry name" value="Peptide methionine sulphoxide reductase MsrA"/>
    <property type="match status" value="1"/>
</dbReference>
<comment type="function">
    <text evidence="4">Has an important function as a repair enzyme for proteins that have been inactivated by oxidation. Catalyzes the reversible oxidation-reduction of methionine sulfoxide in proteins to methionine.</text>
</comment>
<evidence type="ECO:0000256" key="3">
    <source>
        <dbReference type="ARBA" id="ARBA00048782"/>
    </source>
</evidence>
<dbReference type="InterPro" id="IPR002569">
    <property type="entry name" value="Met_Sox_Rdtase_MsrA_dom"/>
</dbReference>
<evidence type="ECO:0000256" key="2">
    <source>
        <dbReference type="ARBA" id="ARBA00047806"/>
    </source>
</evidence>
<dbReference type="SUPFAM" id="SSF55068">
    <property type="entry name" value="Peptide methionine sulfoxide reductase"/>
    <property type="match status" value="1"/>
</dbReference>
<dbReference type="EMBL" id="CP053708">
    <property type="protein sequence ID" value="QKE92154.1"/>
    <property type="molecule type" value="Genomic_DNA"/>
</dbReference>